<evidence type="ECO:0000313" key="2">
    <source>
        <dbReference type="EMBL" id="OXU21758.1"/>
    </source>
</evidence>
<comment type="caution">
    <text evidence="2">The sequence shown here is derived from an EMBL/GenBank/DDBJ whole genome shotgun (WGS) entry which is preliminary data.</text>
</comment>
<reference evidence="2 3" key="1">
    <citation type="journal article" date="2017" name="Curr. Biol.">
        <title>The Evolution of Venom by Co-option of Single-Copy Genes.</title>
        <authorList>
            <person name="Martinson E.O."/>
            <person name="Mrinalini"/>
            <person name="Kelkar Y.D."/>
            <person name="Chang C.H."/>
            <person name="Werren J.H."/>
        </authorList>
    </citation>
    <scope>NUCLEOTIDE SEQUENCE [LARGE SCALE GENOMIC DNA]</scope>
    <source>
        <strain evidence="2 3">Alberta</strain>
        <tissue evidence="2">Whole body</tissue>
    </source>
</reference>
<sequence>MLLAHYSAFRMRLDSTLKLFQESSPHTDRFQNRGGFPLAVMKHTTPREKSRPTLCEPK</sequence>
<organism evidence="2 3">
    <name type="scientific">Trichomalopsis sarcophagae</name>
    <dbReference type="NCBI Taxonomy" id="543379"/>
    <lineage>
        <taxon>Eukaryota</taxon>
        <taxon>Metazoa</taxon>
        <taxon>Ecdysozoa</taxon>
        <taxon>Arthropoda</taxon>
        <taxon>Hexapoda</taxon>
        <taxon>Insecta</taxon>
        <taxon>Pterygota</taxon>
        <taxon>Neoptera</taxon>
        <taxon>Endopterygota</taxon>
        <taxon>Hymenoptera</taxon>
        <taxon>Apocrita</taxon>
        <taxon>Proctotrupomorpha</taxon>
        <taxon>Chalcidoidea</taxon>
        <taxon>Pteromalidae</taxon>
        <taxon>Pteromalinae</taxon>
        <taxon>Trichomalopsis</taxon>
    </lineage>
</organism>
<evidence type="ECO:0000313" key="3">
    <source>
        <dbReference type="Proteomes" id="UP000215335"/>
    </source>
</evidence>
<name>A0A232ETS0_9HYME</name>
<dbReference type="EMBL" id="NNAY01002232">
    <property type="protein sequence ID" value="OXU21758.1"/>
    <property type="molecule type" value="Genomic_DNA"/>
</dbReference>
<dbReference type="AlphaFoldDB" id="A0A232ETS0"/>
<proteinExistence type="predicted"/>
<feature type="region of interest" description="Disordered" evidence="1">
    <location>
        <begin position="23"/>
        <end position="58"/>
    </location>
</feature>
<feature type="compositionally biased region" description="Basic and acidic residues" evidence="1">
    <location>
        <begin position="45"/>
        <end position="58"/>
    </location>
</feature>
<keyword evidence="3" id="KW-1185">Reference proteome</keyword>
<gene>
    <name evidence="2" type="ORF">TSAR_001983</name>
</gene>
<protein>
    <submittedName>
        <fullName evidence="2">Uncharacterized protein</fullName>
    </submittedName>
</protein>
<accession>A0A232ETS0</accession>
<dbReference type="Proteomes" id="UP000215335">
    <property type="component" value="Unassembled WGS sequence"/>
</dbReference>
<evidence type="ECO:0000256" key="1">
    <source>
        <dbReference type="SAM" id="MobiDB-lite"/>
    </source>
</evidence>